<gene>
    <name evidence="2" type="ORF">DFH94DRAFT_701299</name>
</gene>
<feature type="domain" description="GST N-terminal" evidence="1">
    <location>
        <begin position="6"/>
        <end position="87"/>
    </location>
</feature>
<dbReference type="InterPro" id="IPR004045">
    <property type="entry name" value="Glutathione_S-Trfase_N"/>
</dbReference>
<reference evidence="2" key="2">
    <citation type="journal article" date="2020" name="Nat. Commun.">
        <title>Large-scale genome sequencing of mycorrhizal fungi provides insights into the early evolution of symbiotic traits.</title>
        <authorList>
            <person name="Miyauchi S."/>
            <person name="Kiss E."/>
            <person name="Kuo A."/>
            <person name="Drula E."/>
            <person name="Kohler A."/>
            <person name="Sanchez-Garcia M."/>
            <person name="Morin E."/>
            <person name="Andreopoulos B."/>
            <person name="Barry K.W."/>
            <person name="Bonito G."/>
            <person name="Buee M."/>
            <person name="Carver A."/>
            <person name="Chen C."/>
            <person name="Cichocki N."/>
            <person name="Clum A."/>
            <person name="Culley D."/>
            <person name="Crous P.W."/>
            <person name="Fauchery L."/>
            <person name="Girlanda M."/>
            <person name="Hayes R.D."/>
            <person name="Keri Z."/>
            <person name="LaButti K."/>
            <person name="Lipzen A."/>
            <person name="Lombard V."/>
            <person name="Magnuson J."/>
            <person name="Maillard F."/>
            <person name="Murat C."/>
            <person name="Nolan M."/>
            <person name="Ohm R.A."/>
            <person name="Pangilinan J."/>
            <person name="Pereira M.F."/>
            <person name="Perotto S."/>
            <person name="Peter M."/>
            <person name="Pfister S."/>
            <person name="Riley R."/>
            <person name="Sitrit Y."/>
            <person name="Stielow J.B."/>
            <person name="Szollosi G."/>
            <person name="Zifcakova L."/>
            <person name="Stursova M."/>
            <person name="Spatafora J.W."/>
            <person name="Tedersoo L."/>
            <person name="Vaario L.M."/>
            <person name="Yamada A."/>
            <person name="Yan M."/>
            <person name="Wang P."/>
            <person name="Xu J."/>
            <person name="Bruns T."/>
            <person name="Baldrian P."/>
            <person name="Vilgalys R."/>
            <person name="Dunand C."/>
            <person name="Henrissat B."/>
            <person name="Grigoriev I.V."/>
            <person name="Hibbett D."/>
            <person name="Nagy L.G."/>
            <person name="Martin F.M."/>
        </authorList>
    </citation>
    <scope>NUCLEOTIDE SEQUENCE</scope>
    <source>
        <strain evidence="2">Prilba</strain>
    </source>
</reference>
<evidence type="ECO:0000313" key="3">
    <source>
        <dbReference type="Proteomes" id="UP000759537"/>
    </source>
</evidence>
<reference evidence="2" key="1">
    <citation type="submission" date="2019-10" db="EMBL/GenBank/DDBJ databases">
        <authorList>
            <consortium name="DOE Joint Genome Institute"/>
            <person name="Kuo A."/>
            <person name="Miyauchi S."/>
            <person name="Kiss E."/>
            <person name="Drula E."/>
            <person name="Kohler A."/>
            <person name="Sanchez-Garcia M."/>
            <person name="Andreopoulos B."/>
            <person name="Barry K.W."/>
            <person name="Bonito G."/>
            <person name="Buee M."/>
            <person name="Carver A."/>
            <person name="Chen C."/>
            <person name="Cichocki N."/>
            <person name="Clum A."/>
            <person name="Culley D."/>
            <person name="Crous P.W."/>
            <person name="Fauchery L."/>
            <person name="Girlanda M."/>
            <person name="Hayes R."/>
            <person name="Keri Z."/>
            <person name="LaButti K."/>
            <person name="Lipzen A."/>
            <person name="Lombard V."/>
            <person name="Magnuson J."/>
            <person name="Maillard F."/>
            <person name="Morin E."/>
            <person name="Murat C."/>
            <person name="Nolan M."/>
            <person name="Ohm R."/>
            <person name="Pangilinan J."/>
            <person name="Pereira M."/>
            <person name="Perotto S."/>
            <person name="Peter M."/>
            <person name="Riley R."/>
            <person name="Sitrit Y."/>
            <person name="Stielow B."/>
            <person name="Szollosi G."/>
            <person name="Zifcakova L."/>
            <person name="Stursova M."/>
            <person name="Spatafora J.W."/>
            <person name="Tedersoo L."/>
            <person name="Vaario L.-M."/>
            <person name="Yamada A."/>
            <person name="Yan M."/>
            <person name="Wang P."/>
            <person name="Xu J."/>
            <person name="Bruns T."/>
            <person name="Baldrian P."/>
            <person name="Vilgalys R."/>
            <person name="Henrissat B."/>
            <person name="Grigoriev I.V."/>
            <person name="Hibbett D."/>
            <person name="Nagy L.G."/>
            <person name="Martin F.M."/>
        </authorList>
    </citation>
    <scope>NUCLEOTIDE SEQUENCE</scope>
    <source>
        <strain evidence="2">Prilba</strain>
    </source>
</reference>
<dbReference type="EMBL" id="WHVB01000001">
    <property type="protein sequence ID" value="KAF8486872.1"/>
    <property type="molecule type" value="Genomic_DNA"/>
</dbReference>
<comment type="caution">
    <text evidence="2">The sequence shown here is derived from an EMBL/GenBank/DDBJ whole genome shotgun (WGS) entry which is preliminary data.</text>
</comment>
<sequence length="276" mass="29857">MSKQVSKPVLYTFPASVWAAAPQLALAELGIDADFNEVNLIEGANFNPEFLKLNPNATLPTLTHGGKSYQSTAEVIDYLVSISSAKVVPETSITKVVHQERIDPNFAFCAARNDDELAQVSGSFANVFHTTRLGHLKRYAATPEGQANKPFYDRQIAKISGLHALLNGQAPDDAKQGFFSTSTALWDGAKVFLVETLPGAIAEGPFIGGARPGVDDFHVGAWIARIAFVSGAQKSEEGASVLEKRFGPLPEKVKAYWGAWIARDSWVKAYPENGLH</sequence>
<protein>
    <recommendedName>
        <fullName evidence="1">GST N-terminal domain-containing protein</fullName>
    </recommendedName>
</protein>
<dbReference type="Gene3D" id="3.40.30.10">
    <property type="entry name" value="Glutaredoxin"/>
    <property type="match status" value="1"/>
</dbReference>
<evidence type="ECO:0000313" key="2">
    <source>
        <dbReference type="EMBL" id="KAF8486872.1"/>
    </source>
</evidence>
<dbReference type="AlphaFoldDB" id="A0A9P5N5E3"/>
<name>A0A9P5N5E3_9AGAM</name>
<accession>A0A9P5N5E3</accession>
<dbReference type="Pfam" id="PF13417">
    <property type="entry name" value="GST_N_3"/>
    <property type="match status" value="1"/>
</dbReference>
<keyword evidence="3" id="KW-1185">Reference proteome</keyword>
<dbReference type="InterPro" id="IPR036249">
    <property type="entry name" value="Thioredoxin-like_sf"/>
</dbReference>
<proteinExistence type="predicted"/>
<organism evidence="2 3">
    <name type="scientific">Russula ochroleuca</name>
    <dbReference type="NCBI Taxonomy" id="152965"/>
    <lineage>
        <taxon>Eukaryota</taxon>
        <taxon>Fungi</taxon>
        <taxon>Dikarya</taxon>
        <taxon>Basidiomycota</taxon>
        <taxon>Agaricomycotina</taxon>
        <taxon>Agaricomycetes</taxon>
        <taxon>Russulales</taxon>
        <taxon>Russulaceae</taxon>
        <taxon>Russula</taxon>
    </lineage>
</organism>
<dbReference type="Proteomes" id="UP000759537">
    <property type="component" value="Unassembled WGS sequence"/>
</dbReference>
<dbReference type="PROSITE" id="PS50404">
    <property type="entry name" value="GST_NTER"/>
    <property type="match status" value="1"/>
</dbReference>
<dbReference type="SUPFAM" id="SSF52833">
    <property type="entry name" value="Thioredoxin-like"/>
    <property type="match status" value="1"/>
</dbReference>
<dbReference type="OrthoDB" id="412788at2759"/>
<evidence type="ECO:0000259" key="1">
    <source>
        <dbReference type="PROSITE" id="PS50404"/>
    </source>
</evidence>